<evidence type="ECO:0000313" key="1">
    <source>
        <dbReference type="EMBL" id="MBN7800604.1"/>
    </source>
</evidence>
<organism evidence="1 2">
    <name type="scientific">Algoriphagus aestuariicola</name>
    <dbReference type="NCBI Taxonomy" id="1852016"/>
    <lineage>
        <taxon>Bacteria</taxon>
        <taxon>Pseudomonadati</taxon>
        <taxon>Bacteroidota</taxon>
        <taxon>Cytophagia</taxon>
        <taxon>Cytophagales</taxon>
        <taxon>Cyclobacteriaceae</taxon>
        <taxon>Algoriphagus</taxon>
    </lineage>
</organism>
<name>A0ABS3BMS4_9BACT</name>
<reference evidence="1 2" key="1">
    <citation type="submission" date="2021-03" db="EMBL/GenBank/DDBJ databases">
        <title>novel species isolated from a fishpond in China.</title>
        <authorList>
            <person name="Lu H."/>
            <person name="Cai Z."/>
        </authorList>
    </citation>
    <scope>NUCLEOTIDE SEQUENCE [LARGE SCALE GENOMIC DNA]</scope>
    <source>
        <strain evidence="1 2">JCM 31546</strain>
    </source>
</reference>
<accession>A0ABS3BMS4</accession>
<protein>
    <submittedName>
        <fullName evidence="1">DUF2188 domain-containing protein</fullName>
    </submittedName>
</protein>
<gene>
    <name evidence="1" type="ORF">J0A67_07015</name>
</gene>
<keyword evidence="2" id="KW-1185">Reference proteome</keyword>
<dbReference type="Proteomes" id="UP000664698">
    <property type="component" value="Unassembled WGS sequence"/>
</dbReference>
<dbReference type="EMBL" id="JAFKCW010000001">
    <property type="protein sequence ID" value="MBN7800604.1"/>
    <property type="molecule type" value="Genomic_DNA"/>
</dbReference>
<sequence length="82" mass="9380">MGKKVIGEDMKKRFMESVEFHKDHVHVVEMNEGWVIKREGSKKTIQTVSSQEAAMKAVHDLKNVSKVYVHPKVGDISVEIME</sequence>
<dbReference type="Pfam" id="PF09954">
    <property type="entry name" value="DUF2188"/>
    <property type="match status" value="1"/>
</dbReference>
<comment type="caution">
    <text evidence="1">The sequence shown here is derived from an EMBL/GenBank/DDBJ whole genome shotgun (WGS) entry which is preliminary data.</text>
</comment>
<proteinExistence type="predicted"/>
<dbReference type="InterPro" id="IPR018691">
    <property type="entry name" value="DUF2188"/>
</dbReference>
<evidence type="ECO:0000313" key="2">
    <source>
        <dbReference type="Proteomes" id="UP000664698"/>
    </source>
</evidence>
<dbReference type="RefSeq" id="WP_206568549.1">
    <property type="nucleotide sequence ID" value="NZ_JAFKCW010000001.1"/>
</dbReference>